<feature type="domain" description="HTH iclR-type" evidence="3">
    <location>
        <begin position="16"/>
        <end position="75"/>
    </location>
</feature>
<dbReference type="InterPro" id="IPR050707">
    <property type="entry name" value="HTH_MetabolicPath_Reg"/>
</dbReference>
<dbReference type="RefSeq" id="WP_130347974.1">
    <property type="nucleotide sequence ID" value="NZ_SGWQ01000012.1"/>
</dbReference>
<dbReference type="InterPro" id="IPR005471">
    <property type="entry name" value="Tscrpt_reg_IclR_N"/>
</dbReference>
<keyword evidence="1" id="KW-0805">Transcription regulation</keyword>
<dbReference type="EMBL" id="SGWQ01000012">
    <property type="protein sequence ID" value="RZS32537.1"/>
    <property type="molecule type" value="Genomic_DNA"/>
</dbReference>
<reference evidence="4 5" key="1">
    <citation type="submission" date="2019-02" db="EMBL/GenBank/DDBJ databases">
        <title>Genomic Encyclopedia of Type Strains, Phase IV (KMG-IV): sequencing the most valuable type-strain genomes for metagenomic binning, comparative biology and taxonomic classification.</title>
        <authorList>
            <person name="Goeker M."/>
        </authorList>
    </citation>
    <scope>NUCLEOTIDE SEQUENCE [LARGE SCALE GENOMIC DNA]</scope>
    <source>
        <strain evidence="4 5">DSM 101727</strain>
    </source>
</reference>
<organism evidence="4 5">
    <name type="scientific">Herbihabitans rhizosphaerae</name>
    <dbReference type="NCBI Taxonomy" id="1872711"/>
    <lineage>
        <taxon>Bacteria</taxon>
        <taxon>Bacillati</taxon>
        <taxon>Actinomycetota</taxon>
        <taxon>Actinomycetes</taxon>
        <taxon>Pseudonocardiales</taxon>
        <taxon>Pseudonocardiaceae</taxon>
        <taxon>Herbihabitans</taxon>
    </lineage>
</organism>
<dbReference type="SUPFAM" id="SSF46785">
    <property type="entry name" value="Winged helix' DNA-binding domain"/>
    <property type="match status" value="1"/>
</dbReference>
<dbReference type="PROSITE" id="PS51077">
    <property type="entry name" value="HTH_ICLR"/>
    <property type="match status" value="1"/>
</dbReference>
<dbReference type="InterPro" id="IPR029016">
    <property type="entry name" value="GAF-like_dom_sf"/>
</dbReference>
<comment type="caution">
    <text evidence="4">The sequence shown here is derived from an EMBL/GenBank/DDBJ whole genome shotgun (WGS) entry which is preliminary data.</text>
</comment>
<name>A0A4Q7KH21_9PSEU</name>
<dbReference type="PANTHER" id="PTHR30136:SF24">
    <property type="entry name" value="HTH-TYPE TRANSCRIPTIONAL REPRESSOR ALLR"/>
    <property type="match status" value="1"/>
</dbReference>
<evidence type="ECO:0000256" key="1">
    <source>
        <dbReference type="ARBA" id="ARBA00023015"/>
    </source>
</evidence>
<dbReference type="Proteomes" id="UP000294257">
    <property type="component" value="Unassembled WGS sequence"/>
</dbReference>
<keyword evidence="5" id="KW-1185">Reference proteome</keyword>
<sequence length="244" mass="25849">MIERESVQVIRRSGGRGVLEGAFALLEVLTRHGEAALSTLATETGLPKATAHRLLDQLVALGSVQRQGRTYRIGSRMVRIGQAWQPDTALRAATARPLRELAVAAPGASLTVTVTEGDDLVVVGGMTGEVHDVFPLYRGAVLPPATAAEQILTTPATPSAPGRYTEREWRRLIIRSRTDGIAFDEVYLDSVSCVAAPIRVPSGEIVAALGVSVLDARRLPVIAEQVRRAAAMATANLARSTAAG</sequence>
<dbReference type="SMART" id="SM00346">
    <property type="entry name" value="HTH_ICLR"/>
    <property type="match status" value="1"/>
</dbReference>
<dbReference type="GO" id="GO:0003677">
    <property type="term" value="F:DNA binding"/>
    <property type="evidence" value="ECO:0007669"/>
    <property type="project" value="InterPro"/>
</dbReference>
<dbReference type="Pfam" id="PF09339">
    <property type="entry name" value="HTH_IclR"/>
    <property type="match status" value="1"/>
</dbReference>
<gene>
    <name evidence="4" type="ORF">EV193_112171</name>
</gene>
<dbReference type="SUPFAM" id="SSF55781">
    <property type="entry name" value="GAF domain-like"/>
    <property type="match status" value="1"/>
</dbReference>
<evidence type="ECO:0000313" key="4">
    <source>
        <dbReference type="EMBL" id="RZS32537.1"/>
    </source>
</evidence>
<dbReference type="OrthoDB" id="4103401at2"/>
<protein>
    <submittedName>
        <fullName evidence="4">IclR family transcriptional regulator</fullName>
    </submittedName>
</protein>
<keyword evidence="2" id="KW-0804">Transcription</keyword>
<dbReference type="InterPro" id="IPR036390">
    <property type="entry name" value="WH_DNA-bd_sf"/>
</dbReference>
<proteinExistence type="predicted"/>
<evidence type="ECO:0000256" key="2">
    <source>
        <dbReference type="ARBA" id="ARBA00023163"/>
    </source>
</evidence>
<accession>A0A4Q7KH21</accession>
<evidence type="ECO:0000259" key="3">
    <source>
        <dbReference type="PROSITE" id="PS51077"/>
    </source>
</evidence>
<dbReference type="Gene3D" id="3.30.450.40">
    <property type="match status" value="1"/>
</dbReference>
<dbReference type="Gene3D" id="1.10.10.10">
    <property type="entry name" value="Winged helix-like DNA-binding domain superfamily/Winged helix DNA-binding domain"/>
    <property type="match status" value="1"/>
</dbReference>
<dbReference type="GO" id="GO:0045892">
    <property type="term" value="P:negative regulation of DNA-templated transcription"/>
    <property type="evidence" value="ECO:0007669"/>
    <property type="project" value="TreeGrafter"/>
</dbReference>
<evidence type="ECO:0000313" key="5">
    <source>
        <dbReference type="Proteomes" id="UP000294257"/>
    </source>
</evidence>
<dbReference type="PANTHER" id="PTHR30136">
    <property type="entry name" value="HELIX-TURN-HELIX TRANSCRIPTIONAL REGULATOR, ICLR FAMILY"/>
    <property type="match status" value="1"/>
</dbReference>
<dbReference type="AlphaFoldDB" id="A0A4Q7KH21"/>
<dbReference type="GO" id="GO:0003700">
    <property type="term" value="F:DNA-binding transcription factor activity"/>
    <property type="evidence" value="ECO:0007669"/>
    <property type="project" value="TreeGrafter"/>
</dbReference>
<dbReference type="InterPro" id="IPR036388">
    <property type="entry name" value="WH-like_DNA-bd_sf"/>
</dbReference>